<evidence type="ECO:0000259" key="7">
    <source>
        <dbReference type="PROSITE" id="PS50262"/>
    </source>
</evidence>
<feature type="transmembrane region" description="Helical" evidence="6">
    <location>
        <begin position="134"/>
        <end position="156"/>
    </location>
</feature>
<keyword evidence="4 6" id="KW-0472">Membrane</keyword>
<dbReference type="InterPro" id="IPR000276">
    <property type="entry name" value="GPCR_Rhodpsn"/>
</dbReference>
<dbReference type="OrthoDB" id="5820127at2759"/>
<evidence type="ECO:0000256" key="2">
    <source>
        <dbReference type="ARBA" id="ARBA00022692"/>
    </source>
</evidence>
<feature type="transmembrane region" description="Helical" evidence="6">
    <location>
        <begin position="94"/>
        <end position="114"/>
    </location>
</feature>
<dbReference type="Gene3D" id="1.20.1070.10">
    <property type="entry name" value="Rhodopsin 7-helix transmembrane proteins"/>
    <property type="match status" value="1"/>
</dbReference>
<evidence type="ECO:0000313" key="8">
    <source>
        <dbReference type="EMBL" id="CAI5442736.1"/>
    </source>
</evidence>
<name>A0A9P1N050_9PELO</name>
<dbReference type="SUPFAM" id="SSF81321">
    <property type="entry name" value="Family A G protein-coupled receptor-like"/>
    <property type="match status" value="1"/>
</dbReference>
<sequence>MVLVTIFSRNLRSSCNILIGACCFFDLILFTDIIAFVYSLYIETPQDICFYINIPADFGAFASNACVLMVGVDRLLAITNPQKYMYIETHKKKYLTLLLMFPISYASYLLYVGFGQRNPKKTVICLLPESLGHAYDLFAMTSFIINLFVPPIYIYVYFKIKKCQMKASTQSVFKSLFVTVILVVSGWMTTDLIGVLTVIIPMNPEVARMIQLYCGAFIFTSSSFNAYVYYRISKDYRSAIRLMFRLDKPGQKWRTKSLNGINQPTFDGSTKQDGPPTTTRRDTTVYPNSRKF</sequence>
<dbReference type="Proteomes" id="UP001152747">
    <property type="component" value="Unassembled WGS sequence"/>
</dbReference>
<proteinExistence type="predicted"/>
<protein>
    <recommendedName>
        <fullName evidence="7">G-protein coupled receptors family 1 profile domain-containing protein</fullName>
    </recommendedName>
</protein>
<feature type="transmembrane region" description="Helical" evidence="6">
    <location>
        <begin position="206"/>
        <end position="230"/>
    </location>
</feature>
<evidence type="ECO:0000256" key="5">
    <source>
        <dbReference type="SAM" id="MobiDB-lite"/>
    </source>
</evidence>
<reference evidence="8" key="1">
    <citation type="submission" date="2022-11" db="EMBL/GenBank/DDBJ databases">
        <authorList>
            <person name="Kikuchi T."/>
        </authorList>
    </citation>
    <scope>NUCLEOTIDE SEQUENCE</scope>
    <source>
        <strain evidence="8">PS1010</strain>
    </source>
</reference>
<dbReference type="CDD" id="cd00637">
    <property type="entry name" value="7tm_classA_rhodopsin-like"/>
    <property type="match status" value="1"/>
</dbReference>
<gene>
    <name evidence="8" type="ORF">CAMP_LOCUS5373</name>
</gene>
<dbReference type="PANTHER" id="PTHR23360">
    <property type="entry name" value="G-PROTEIN COUPLED RECEPTORS FAMILY 1 PROFILE DOMAIN-CONTAINING PROTEIN-RELATED"/>
    <property type="match status" value="1"/>
</dbReference>
<comment type="caution">
    <text evidence="8">The sequence shown here is derived from an EMBL/GenBank/DDBJ whole genome shotgun (WGS) entry which is preliminary data.</text>
</comment>
<keyword evidence="9" id="KW-1185">Reference proteome</keyword>
<feature type="transmembrane region" description="Helical" evidence="6">
    <location>
        <begin position="176"/>
        <end position="200"/>
    </location>
</feature>
<dbReference type="Pfam" id="PF10320">
    <property type="entry name" value="7TM_GPCR_Srsx"/>
    <property type="match status" value="1"/>
</dbReference>
<dbReference type="SMART" id="SM01381">
    <property type="entry name" value="7TM_GPCR_Srsx"/>
    <property type="match status" value="1"/>
</dbReference>
<evidence type="ECO:0000256" key="3">
    <source>
        <dbReference type="ARBA" id="ARBA00022989"/>
    </source>
</evidence>
<organism evidence="8 9">
    <name type="scientific">Caenorhabditis angaria</name>
    <dbReference type="NCBI Taxonomy" id="860376"/>
    <lineage>
        <taxon>Eukaryota</taxon>
        <taxon>Metazoa</taxon>
        <taxon>Ecdysozoa</taxon>
        <taxon>Nematoda</taxon>
        <taxon>Chromadorea</taxon>
        <taxon>Rhabditida</taxon>
        <taxon>Rhabditina</taxon>
        <taxon>Rhabditomorpha</taxon>
        <taxon>Rhabditoidea</taxon>
        <taxon>Rhabditidae</taxon>
        <taxon>Peloderinae</taxon>
        <taxon>Caenorhabditis</taxon>
    </lineage>
</organism>
<dbReference type="GO" id="GO:0016020">
    <property type="term" value="C:membrane"/>
    <property type="evidence" value="ECO:0007669"/>
    <property type="project" value="UniProtKB-SubCell"/>
</dbReference>
<dbReference type="AlphaFoldDB" id="A0A9P1N050"/>
<feature type="transmembrane region" description="Helical" evidence="6">
    <location>
        <begin position="50"/>
        <end position="73"/>
    </location>
</feature>
<evidence type="ECO:0000256" key="1">
    <source>
        <dbReference type="ARBA" id="ARBA00004370"/>
    </source>
</evidence>
<keyword evidence="2 6" id="KW-0812">Transmembrane</keyword>
<evidence type="ECO:0000256" key="4">
    <source>
        <dbReference type="ARBA" id="ARBA00023136"/>
    </source>
</evidence>
<feature type="region of interest" description="Disordered" evidence="5">
    <location>
        <begin position="257"/>
        <end position="292"/>
    </location>
</feature>
<dbReference type="InterPro" id="IPR019424">
    <property type="entry name" value="7TM_GPCR_Srsx"/>
</dbReference>
<accession>A0A9P1N050</accession>
<comment type="subcellular location">
    <subcellularLocation>
        <location evidence="1">Membrane</location>
    </subcellularLocation>
</comment>
<dbReference type="InterPro" id="IPR047130">
    <property type="entry name" value="7TM_GPCR_Srsx_nematod"/>
</dbReference>
<feature type="domain" description="G-protein coupled receptors family 1 profile" evidence="7">
    <location>
        <begin position="1"/>
        <end position="229"/>
    </location>
</feature>
<keyword evidence="3 6" id="KW-1133">Transmembrane helix</keyword>
<feature type="compositionally biased region" description="Polar residues" evidence="5">
    <location>
        <begin position="257"/>
        <end position="272"/>
    </location>
</feature>
<feature type="transmembrane region" description="Helical" evidence="6">
    <location>
        <begin position="17"/>
        <end position="38"/>
    </location>
</feature>
<evidence type="ECO:0000313" key="9">
    <source>
        <dbReference type="Proteomes" id="UP001152747"/>
    </source>
</evidence>
<evidence type="ECO:0000256" key="6">
    <source>
        <dbReference type="SAM" id="Phobius"/>
    </source>
</evidence>
<dbReference type="EMBL" id="CANHGI010000002">
    <property type="protein sequence ID" value="CAI5442736.1"/>
    <property type="molecule type" value="Genomic_DNA"/>
</dbReference>
<dbReference type="PROSITE" id="PS50262">
    <property type="entry name" value="G_PROTEIN_RECEP_F1_2"/>
    <property type="match status" value="1"/>
</dbReference>
<dbReference type="InterPro" id="IPR017452">
    <property type="entry name" value="GPCR_Rhodpsn_7TM"/>
</dbReference>
<dbReference type="GO" id="GO:0004930">
    <property type="term" value="F:G protein-coupled receptor activity"/>
    <property type="evidence" value="ECO:0007669"/>
    <property type="project" value="InterPro"/>
</dbReference>
<dbReference type="PANTHER" id="PTHR23360:SF64">
    <property type="entry name" value="G-PROTEIN COUPLED RECEPTORS FAMILY 1 PROFILE DOMAIN-CONTAINING PROTEIN-RELATED"/>
    <property type="match status" value="1"/>
</dbReference>